<keyword evidence="14" id="KW-1185">Reference proteome</keyword>
<dbReference type="CDD" id="cd05400">
    <property type="entry name" value="NT_2-5OAS_ClassI-CCAase"/>
    <property type="match status" value="1"/>
</dbReference>
<keyword evidence="2" id="KW-0548">Nucleotidyltransferase</keyword>
<organism evidence="13 14">
    <name type="scientific">Microbulbifer taiwanensis</name>
    <dbReference type="NCBI Taxonomy" id="986746"/>
    <lineage>
        <taxon>Bacteria</taxon>
        <taxon>Pseudomonadati</taxon>
        <taxon>Pseudomonadota</taxon>
        <taxon>Gammaproteobacteria</taxon>
        <taxon>Cellvibrionales</taxon>
        <taxon>Microbulbiferaceae</taxon>
        <taxon>Microbulbifer</taxon>
    </lineage>
</organism>
<keyword evidence="7" id="KW-0546">Nucleotide metabolism</keyword>
<keyword evidence="4" id="KW-0547">Nucleotide-binding</keyword>
<dbReference type="InterPro" id="IPR006116">
    <property type="entry name" value="NT_2-5OAS_ClassI-CCAase"/>
</dbReference>
<evidence type="ECO:0000256" key="8">
    <source>
        <dbReference type="ARBA" id="ARBA00023118"/>
    </source>
</evidence>
<evidence type="ECO:0000256" key="2">
    <source>
        <dbReference type="ARBA" id="ARBA00022695"/>
    </source>
</evidence>
<accession>A0ABW1YKU8</accession>
<dbReference type="EMBL" id="JBHSVR010000001">
    <property type="protein sequence ID" value="MFC6633336.1"/>
    <property type="molecule type" value="Genomic_DNA"/>
</dbReference>
<keyword evidence="3" id="KW-0479">Metal-binding</keyword>
<reference evidence="14" key="1">
    <citation type="journal article" date="2019" name="Int. J. Syst. Evol. Microbiol.">
        <title>The Global Catalogue of Microorganisms (GCM) 10K type strain sequencing project: providing services to taxonomists for standard genome sequencing and annotation.</title>
        <authorList>
            <consortium name="The Broad Institute Genomics Platform"/>
            <consortium name="The Broad Institute Genome Sequencing Center for Infectious Disease"/>
            <person name="Wu L."/>
            <person name="Ma J."/>
        </authorList>
    </citation>
    <scope>NUCLEOTIDE SEQUENCE [LARGE SCALE GENOMIC DNA]</scope>
    <source>
        <strain evidence="14">CGMCC 1.13718</strain>
    </source>
</reference>
<dbReference type="RefSeq" id="WP_193189183.1">
    <property type="nucleotide sequence ID" value="NZ_JACZFR010000001.1"/>
</dbReference>
<evidence type="ECO:0000256" key="5">
    <source>
        <dbReference type="ARBA" id="ARBA00022840"/>
    </source>
</evidence>
<name>A0ABW1YKU8_9GAMM</name>
<evidence type="ECO:0000256" key="4">
    <source>
        <dbReference type="ARBA" id="ARBA00022741"/>
    </source>
</evidence>
<keyword evidence="1" id="KW-0808">Transferase</keyword>
<evidence type="ECO:0000256" key="3">
    <source>
        <dbReference type="ARBA" id="ARBA00022723"/>
    </source>
</evidence>
<evidence type="ECO:0000313" key="13">
    <source>
        <dbReference type="EMBL" id="MFC6633336.1"/>
    </source>
</evidence>
<feature type="region of interest" description="Disordered" evidence="11">
    <location>
        <begin position="390"/>
        <end position="420"/>
    </location>
</feature>
<keyword evidence="6" id="KW-0460">Magnesium</keyword>
<dbReference type="Proteomes" id="UP001596425">
    <property type="component" value="Unassembled WGS sequence"/>
</dbReference>
<evidence type="ECO:0000256" key="9">
    <source>
        <dbReference type="ARBA" id="ARBA00044145"/>
    </source>
</evidence>
<feature type="domain" description="Cyclic GMP-AMP synthase DncV-like nucleotidyltransferase" evidence="12">
    <location>
        <begin position="89"/>
        <end position="162"/>
    </location>
</feature>
<gene>
    <name evidence="13" type="ORF">ACFQBM_08600</name>
</gene>
<evidence type="ECO:0000256" key="6">
    <source>
        <dbReference type="ARBA" id="ARBA00022842"/>
    </source>
</evidence>
<sequence>MAETQYSYLVSEAINRRDAQISKTLRKSLSIENFHDSSHQLEALAHDIQLVNDHIKVDSRIFDEASSDYEGIASKLVEKLHWPNESIRIIPQGSATTKTLIRSPDNSKFDIDAVCSVDLTMVEVSDPMDFYEKVGSALEEWEPEPKKRCWKIDFQGRRYYIEFTPSTPLDKIPQSATGQITFSPSNRYREKALAVVDTPSKQWKTSNPEGFSSWVSDQSSRPLLQWLLEKSMRDSYSAESVTPVPAQDVEISDTLRVAIRLLKRHRDMAVRRNFIEPDLKPISIIIVTLLTQCYEGLADKGAVYTHPIELLIDLVELMPYMVERRGNEYWIANPTVEGENFAEEWNDNIKLKHSFDTWTNLLLEDLTEIMATTDKDSRRQTIKEVFGCTAAQSPTPPYGSGLAPKKPSQHHKAPPTKGLA</sequence>
<comment type="catalytic activity">
    <reaction evidence="10">
        <text>GTP + ATP = 3',3'-cGAMP + 2 diphosphate</text>
        <dbReference type="Rhea" id="RHEA:35647"/>
        <dbReference type="ChEBI" id="CHEBI:30616"/>
        <dbReference type="ChEBI" id="CHEBI:33019"/>
        <dbReference type="ChEBI" id="CHEBI:37565"/>
        <dbReference type="ChEBI" id="CHEBI:71501"/>
    </reaction>
    <physiologicalReaction direction="left-to-right" evidence="10">
        <dbReference type="Rhea" id="RHEA:35648"/>
    </physiologicalReaction>
</comment>
<dbReference type="Pfam" id="PF21654">
    <property type="entry name" value="DncV-like_NTFase"/>
    <property type="match status" value="1"/>
</dbReference>
<proteinExistence type="predicted"/>
<evidence type="ECO:0000256" key="10">
    <source>
        <dbReference type="ARBA" id="ARBA00048304"/>
    </source>
</evidence>
<evidence type="ECO:0000256" key="1">
    <source>
        <dbReference type="ARBA" id="ARBA00022679"/>
    </source>
</evidence>
<keyword evidence="5" id="KW-0067">ATP-binding</keyword>
<keyword evidence="8" id="KW-0051">Antiviral defense</keyword>
<comment type="caution">
    <text evidence="13">The sequence shown here is derived from an EMBL/GenBank/DDBJ whole genome shotgun (WGS) entry which is preliminary data.</text>
</comment>
<dbReference type="InterPro" id="IPR048445">
    <property type="entry name" value="DncV-like_NTFase"/>
</dbReference>
<evidence type="ECO:0000313" key="14">
    <source>
        <dbReference type="Proteomes" id="UP001596425"/>
    </source>
</evidence>
<protein>
    <recommendedName>
        <fullName evidence="9">Cyclic GMP-AMP synthase</fullName>
    </recommendedName>
</protein>
<evidence type="ECO:0000256" key="11">
    <source>
        <dbReference type="SAM" id="MobiDB-lite"/>
    </source>
</evidence>
<evidence type="ECO:0000259" key="12">
    <source>
        <dbReference type="Pfam" id="PF21654"/>
    </source>
</evidence>
<evidence type="ECO:0000256" key="7">
    <source>
        <dbReference type="ARBA" id="ARBA00023080"/>
    </source>
</evidence>